<reference evidence="1" key="1">
    <citation type="submission" date="2021-02" db="EMBL/GenBank/DDBJ databases">
        <title>Genome sequence Cadophora malorum strain M34.</title>
        <authorList>
            <person name="Stefanovic E."/>
            <person name="Vu D."/>
            <person name="Scully C."/>
            <person name="Dijksterhuis J."/>
            <person name="Roader J."/>
            <person name="Houbraken J."/>
        </authorList>
    </citation>
    <scope>NUCLEOTIDE SEQUENCE</scope>
    <source>
        <strain evidence="1">M34</strain>
    </source>
</reference>
<protein>
    <recommendedName>
        <fullName evidence="3">Heterokaryon incompatibility domain-containing protein</fullName>
    </recommendedName>
</protein>
<dbReference type="PANTHER" id="PTHR33112:SF9">
    <property type="entry name" value="HETEROKARYON INCOMPATIBILITY DOMAIN-CONTAINING PROTEIN"/>
    <property type="match status" value="1"/>
</dbReference>
<comment type="caution">
    <text evidence="1">The sequence shown here is derived from an EMBL/GenBank/DDBJ whole genome shotgun (WGS) entry which is preliminary data.</text>
</comment>
<dbReference type="OrthoDB" id="5362512at2759"/>
<evidence type="ECO:0000313" key="2">
    <source>
        <dbReference type="Proteomes" id="UP000664132"/>
    </source>
</evidence>
<name>A0A8H8BSI2_9HELO</name>
<evidence type="ECO:0000313" key="1">
    <source>
        <dbReference type="EMBL" id="KAG4422557.1"/>
    </source>
</evidence>
<proteinExistence type="predicted"/>
<evidence type="ECO:0008006" key="3">
    <source>
        <dbReference type="Google" id="ProtNLM"/>
    </source>
</evidence>
<sequence>MIEGEIDIPETQGRYKGAALPYLKRSFLLPNGQFAVDKKRDPLDTEVFMSTPSGEALDHWCFIVNEYVKRSLTMEQDRFPALSGIASQIQRRTGYQYKAGIWEEDFHVGLLWSSNGTGQKRENIKCPSWTWAGVVFPGPGWSNAPYDIRSGPRSITRNVFPTVIHSRSLIREVELETREMVSGVFESGTITIEGKIQSAGDWNSRHSLPLLYKRGERFDLSDLVQLRTYTKPVTDSPHILCELDYHEDWPENWTKENQTRFETRIAFVQIYRLSGRKDEEGDSDYYYRGYEKLAIAYALMIEPTGEEGEYRRRGIAEIPCENGMADDGWGIRTVNII</sequence>
<dbReference type="AlphaFoldDB" id="A0A8H8BSI2"/>
<dbReference type="Proteomes" id="UP000664132">
    <property type="component" value="Unassembled WGS sequence"/>
</dbReference>
<gene>
    <name evidence="1" type="ORF">IFR04_004326</name>
</gene>
<keyword evidence="2" id="KW-1185">Reference proteome</keyword>
<dbReference type="EMBL" id="JAFJYH010000047">
    <property type="protein sequence ID" value="KAG4422557.1"/>
    <property type="molecule type" value="Genomic_DNA"/>
</dbReference>
<organism evidence="1 2">
    <name type="scientific">Cadophora malorum</name>
    <dbReference type="NCBI Taxonomy" id="108018"/>
    <lineage>
        <taxon>Eukaryota</taxon>
        <taxon>Fungi</taxon>
        <taxon>Dikarya</taxon>
        <taxon>Ascomycota</taxon>
        <taxon>Pezizomycotina</taxon>
        <taxon>Leotiomycetes</taxon>
        <taxon>Helotiales</taxon>
        <taxon>Ploettnerulaceae</taxon>
        <taxon>Cadophora</taxon>
    </lineage>
</organism>
<accession>A0A8H8BSI2</accession>
<dbReference type="PANTHER" id="PTHR33112">
    <property type="entry name" value="DOMAIN PROTEIN, PUTATIVE-RELATED"/>
    <property type="match status" value="1"/>
</dbReference>